<name>A0A1L3KLJ5_9VIRU</name>
<feature type="region of interest" description="Disordered" evidence="1">
    <location>
        <begin position="1"/>
        <end position="23"/>
    </location>
</feature>
<reference evidence="2" key="1">
    <citation type="journal article" date="2016" name="Nature">
        <title>Redefining the invertebrate RNA virosphere.</title>
        <authorList>
            <person name="Shi M."/>
            <person name="Lin X.D."/>
            <person name="Tian J.H."/>
            <person name="Chen L.J."/>
            <person name="Chen X."/>
            <person name="Li C.X."/>
            <person name="Qin X.C."/>
            <person name="Li J."/>
            <person name="Cao J.P."/>
            <person name="Eden J.S."/>
            <person name="Buchmann J."/>
            <person name="Wang W."/>
            <person name="Xu J."/>
            <person name="Holmes E.C."/>
            <person name="Zhang Y.Z."/>
        </authorList>
    </citation>
    <scope>NUCLEOTIDE SEQUENCE</scope>
    <source>
        <strain evidence="2">SHWC01c3537</strain>
    </source>
</reference>
<accession>A0A1L3KLJ5</accession>
<sequence>MSDNNTNNGPKIDDGSQSSNENLEFMPRVPATPTLGMSADRALELTSDLIDSGLKGDINSVKQIAIEGGREIIKDVARDALNRGGEVLIQRGVETATRLMRGGGGGGRPVTTGTTGGSGGGGSRTPGAGHYDPNHSHFLDVGQPPDVSTLDTGISPNSYGQFLHTSEPNLADCLHVSTCRLSLPDISNDAVLVDNWAARTFLQAIVPDIMQKTQSAISFTIPSGFNYASIYSAFNALIKALQVYWFFNSIIQYNSDPANSNQGMRYLRQCMTANDINSYVLLREAIARIPCPPNLKQFVFYLNQTYCSGDIPGCSLIKISPVEFFNNNGNICPATSSIDAATKDLYDYAPVWNVLSRACPNWVSPSVWNTCVVPSYDQEFLTIFANLPYTGVKAGDNGYGFNGPKVQSFTQDINYFSYTNELDGGAFSLTSIIYEDVDTSTEKLMPGFMVPVPSTIATDITSNRFSFVASAGITGGFADVFSSDSKSYLNRGETYSINGILNLNNNELKPSTQLCYGVNTQTVGQTCAKLLRFLFDTSSIKPAVDKRFQNNKFGNKGKK</sequence>
<feature type="compositionally biased region" description="Polar residues" evidence="1">
    <location>
        <begin position="1"/>
        <end position="22"/>
    </location>
</feature>
<feature type="compositionally biased region" description="Gly residues" evidence="1">
    <location>
        <begin position="101"/>
        <end position="124"/>
    </location>
</feature>
<proteinExistence type="predicted"/>
<dbReference type="EMBL" id="KX884154">
    <property type="protein sequence ID" value="APG78267.1"/>
    <property type="molecule type" value="Genomic_RNA"/>
</dbReference>
<organism evidence="2">
    <name type="scientific">Shahe picobirna-like virus 2</name>
    <dbReference type="NCBI Taxonomy" id="1923438"/>
    <lineage>
        <taxon>Viruses</taxon>
        <taxon>Riboviria</taxon>
    </lineage>
</organism>
<evidence type="ECO:0000313" key="2">
    <source>
        <dbReference type="EMBL" id="APG78267.1"/>
    </source>
</evidence>
<protein>
    <submittedName>
        <fullName evidence="2">Uncharacterized protein</fullName>
    </submittedName>
</protein>
<evidence type="ECO:0000256" key="1">
    <source>
        <dbReference type="SAM" id="MobiDB-lite"/>
    </source>
</evidence>
<feature type="region of interest" description="Disordered" evidence="1">
    <location>
        <begin position="98"/>
        <end position="150"/>
    </location>
</feature>